<dbReference type="PROSITE" id="PS50112">
    <property type="entry name" value="PAS"/>
    <property type="match status" value="3"/>
</dbReference>
<name>A0A1C7EE59_9BACL</name>
<feature type="domain" description="PAC" evidence="3">
    <location>
        <begin position="459"/>
        <end position="510"/>
    </location>
</feature>
<dbReference type="SUPFAM" id="SSF55785">
    <property type="entry name" value="PYP-like sensor domain (PAS domain)"/>
    <property type="match status" value="4"/>
</dbReference>
<dbReference type="PROSITE" id="PS50887">
    <property type="entry name" value="GGDEF"/>
    <property type="match status" value="1"/>
</dbReference>
<dbReference type="Gene3D" id="3.30.450.20">
    <property type="entry name" value="PAS domain"/>
    <property type="match status" value="4"/>
</dbReference>
<dbReference type="PROSITE" id="PS50113">
    <property type="entry name" value="PAC"/>
    <property type="match status" value="2"/>
</dbReference>
<dbReference type="Gene3D" id="3.30.70.270">
    <property type="match status" value="1"/>
</dbReference>
<dbReference type="OrthoDB" id="2624050at2"/>
<dbReference type="Pfam" id="PF08447">
    <property type="entry name" value="PAS_3"/>
    <property type="match status" value="2"/>
</dbReference>
<keyword evidence="6" id="KW-1185">Reference proteome</keyword>
<feature type="domain" description="GGDEF" evidence="4">
    <location>
        <begin position="542"/>
        <end position="675"/>
    </location>
</feature>
<proteinExistence type="predicted"/>
<evidence type="ECO:0000259" key="2">
    <source>
        <dbReference type="PROSITE" id="PS50112"/>
    </source>
</evidence>
<dbReference type="Proteomes" id="UP000092495">
    <property type="component" value="Chromosome"/>
</dbReference>
<dbReference type="InterPro" id="IPR052155">
    <property type="entry name" value="Biofilm_reg_signaling"/>
</dbReference>
<dbReference type="InterPro" id="IPR029787">
    <property type="entry name" value="Nucleotide_cyclase"/>
</dbReference>
<dbReference type="PANTHER" id="PTHR44757">
    <property type="entry name" value="DIGUANYLATE CYCLASE DGCP"/>
    <property type="match status" value="1"/>
</dbReference>
<dbReference type="CDD" id="cd01949">
    <property type="entry name" value="GGDEF"/>
    <property type="match status" value="1"/>
</dbReference>
<dbReference type="SMART" id="SM00086">
    <property type="entry name" value="PAC"/>
    <property type="match status" value="3"/>
</dbReference>
<dbReference type="SUPFAM" id="SSF55073">
    <property type="entry name" value="Nucleotide cyclase"/>
    <property type="match status" value="1"/>
</dbReference>
<dbReference type="InterPro" id="IPR001610">
    <property type="entry name" value="PAC"/>
</dbReference>
<dbReference type="EMBL" id="CP016543">
    <property type="protein sequence ID" value="ANU22048.1"/>
    <property type="molecule type" value="Genomic_DNA"/>
</dbReference>
<dbReference type="KEGG" id="pdg:BCM40_01270"/>
<dbReference type="SMART" id="SM00267">
    <property type="entry name" value="GGDEF"/>
    <property type="match status" value="1"/>
</dbReference>
<accession>A0A1C7EE59</accession>
<organism evidence="5 6">
    <name type="scientific">Planococcus donghaensis</name>
    <dbReference type="NCBI Taxonomy" id="414778"/>
    <lineage>
        <taxon>Bacteria</taxon>
        <taxon>Bacillati</taxon>
        <taxon>Bacillota</taxon>
        <taxon>Bacilli</taxon>
        <taxon>Bacillales</taxon>
        <taxon>Caryophanaceae</taxon>
        <taxon>Planococcus</taxon>
    </lineage>
</organism>
<dbReference type="NCBIfam" id="TIGR00229">
    <property type="entry name" value="sensory_box"/>
    <property type="match status" value="3"/>
</dbReference>
<dbReference type="Pfam" id="PF00990">
    <property type="entry name" value="GGDEF"/>
    <property type="match status" value="1"/>
</dbReference>
<dbReference type="InterPro" id="IPR035965">
    <property type="entry name" value="PAS-like_dom_sf"/>
</dbReference>
<dbReference type="InterPro" id="IPR000700">
    <property type="entry name" value="PAS-assoc_C"/>
</dbReference>
<dbReference type="STRING" id="414778.BCM40_01270"/>
<dbReference type="AlphaFoldDB" id="A0A1C7EE59"/>
<evidence type="ECO:0000256" key="1">
    <source>
        <dbReference type="SAM" id="Coils"/>
    </source>
</evidence>
<evidence type="ECO:0000313" key="5">
    <source>
        <dbReference type="EMBL" id="ANU22048.1"/>
    </source>
</evidence>
<dbReference type="InterPro" id="IPR000014">
    <property type="entry name" value="PAS"/>
</dbReference>
<keyword evidence="1" id="KW-0175">Coiled coil</keyword>
<dbReference type="PANTHER" id="PTHR44757:SF2">
    <property type="entry name" value="BIOFILM ARCHITECTURE MAINTENANCE PROTEIN MBAA"/>
    <property type="match status" value="1"/>
</dbReference>
<dbReference type="InterPro" id="IPR013656">
    <property type="entry name" value="PAS_4"/>
</dbReference>
<feature type="coiled-coil region" evidence="1">
    <location>
        <begin position="369"/>
        <end position="396"/>
    </location>
</feature>
<dbReference type="SMART" id="SM00091">
    <property type="entry name" value="PAS"/>
    <property type="match status" value="4"/>
</dbReference>
<protein>
    <submittedName>
        <fullName evidence="5">Diguanylate cyclase</fullName>
    </submittedName>
</protein>
<reference evidence="5" key="1">
    <citation type="submission" date="2016-10" db="EMBL/GenBank/DDBJ databases">
        <authorList>
            <person name="See-Too W.S."/>
        </authorList>
    </citation>
    <scope>NUCLEOTIDE SEQUENCE</scope>
    <source>
        <strain evidence="5">DSM 22276</strain>
    </source>
</reference>
<feature type="domain" description="PAC" evidence="3">
    <location>
        <begin position="333"/>
        <end position="385"/>
    </location>
</feature>
<dbReference type="RefSeq" id="WP_065525179.1">
    <property type="nucleotide sequence ID" value="NZ_CP016543.2"/>
</dbReference>
<sequence length="678" mass="76541">MEHYIDNSPHPTLASAEFLDLIPDPVFLITEDDETFRYAYANPAAFHLFALEQTDIGKKLEEVLSSAHIPLHYYREVQASKTKLEVMETIHTEDSAILGDIVLNPILSDDGHCTSILVTCKEQTERTKTARLLQESEQRYQSLASNHPYGIFVFDENGHLKSGNIGTETITGYSAEELLETSFLSMIVASEIDKVKHHFYETLHKNRLERYEFACHHKNNQLLYLQATNIPILLDGLFVGMHVLVTDITEIIHAKKNLNETKAKLEIFWENSAVPIFYIDAKGNIVKVNPAFEELFEYTEEEMINKKGTLIPPAMKPDQIAILERILQGETIQSHDTVRITKSGKLLNIISSYSPVRNEKHEVIGATIISKNVTELKKVERELQKSQEKYKLITESTLDIITLMNLSGEIEYVSPASEKVLGFPDHVYIGKLFTHNIHPEDTFKLIDNVTALINGGQPTPLDVRYLHRDGHYIWMEVSPTPVYANGKMTQLVTLARDVTERKRLQSDIAKMAFYDHLSGIPNRRSFDDTLEKAVVQASRTNKKIAVLMLDGRKFKKINDQFGHDAGDAVIKEMATRLQASIRPGDTAARLGGDEMGVILPEIDSVDIAIATAKQILNSYETPVFFNGHKITMGAGIGISIYPDDAANEKQLIKHADLALYEAKKTNRDAYCVYEESQR</sequence>
<feature type="domain" description="PAS" evidence="2">
    <location>
        <begin position="136"/>
        <end position="206"/>
    </location>
</feature>
<dbReference type="NCBIfam" id="TIGR00254">
    <property type="entry name" value="GGDEF"/>
    <property type="match status" value="1"/>
</dbReference>
<evidence type="ECO:0000313" key="6">
    <source>
        <dbReference type="Proteomes" id="UP000092495"/>
    </source>
</evidence>
<dbReference type="InterPro" id="IPR043128">
    <property type="entry name" value="Rev_trsase/Diguanyl_cyclase"/>
</dbReference>
<dbReference type="InterPro" id="IPR000160">
    <property type="entry name" value="GGDEF_dom"/>
</dbReference>
<gene>
    <name evidence="5" type="ORF">BCM40_01270</name>
</gene>
<feature type="domain" description="PAS" evidence="2">
    <location>
        <begin position="261"/>
        <end position="330"/>
    </location>
</feature>
<evidence type="ECO:0000259" key="3">
    <source>
        <dbReference type="PROSITE" id="PS50113"/>
    </source>
</evidence>
<dbReference type="InterPro" id="IPR013655">
    <property type="entry name" value="PAS_fold_3"/>
</dbReference>
<evidence type="ECO:0000259" key="4">
    <source>
        <dbReference type="PROSITE" id="PS50887"/>
    </source>
</evidence>
<feature type="domain" description="PAS" evidence="2">
    <location>
        <begin position="386"/>
        <end position="456"/>
    </location>
</feature>
<dbReference type="Pfam" id="PF08448">
    <property type="entry name" value="PAS_4"/>
    <property type="match status" value="2"/>
</dbReference>
<dbReference type="CDD" id="cd00130">
    <property type="entry name" value="PAS"/>
    <property type="match status" value="4"/>
</dbReference>
<dbReference type="FunFam" id="3.30.70.270:FF:000001">
    <property type="entry name" value="Diguanylate cyclase domain protein"/>
    <property type="match status" value="1"/>
</dbReference>